<protein>
    <submittedName>
        <fullName evidence="3">TadE-like protein</fullName>
    </submittedName>
</protein>
<keyword evidence="1" id="KW-0472">Membrane</keyword>
<feature type="domain" description="TadE-like" evidence="2">
    <location>
        <begin position="18"/>
        <end position="60"/>
    </location>
</feature>
<dbReference type="Pfam" id="PF07811">
    <property type="entry name" value="TadE"/>
    <property type="match status" value="1"/>
</dbReference>
<keyword evidence="1" id="KW-0812">Transmembrane</keyword>
<evidence type="ECO:0000256" key="1">
    <source>
        <dbReference type="SAM" id="Phobius"/>
    </source>
</evidence>
<feature type="transmembrane region" description="Helical" evidence="1">
    <location>
        <begin position="21"/>
        <end position="43"/>
    </location>
</feature>
<evidence type="ECO:0000259" key="2">
    <source>
        <dbReference type="Pfam" id="PF07811"/>
    </source>
</evidence>
<dbReference type="OrthoDB" id="7907064at2"/>
<dbReference type="InterPro" id="IPR012495">
    <property type="entry name" value="TadE-like_dom"/>
</dbReference>
<reference evidence="5" key="1">
    <citation type="submission" date="2015-07" db="EMBL/GenBank/DDBJ databases">
        <title>Draft Genome Sequence of Roseovarius tolerans EL-164, a producer of N-Acylated Alanine Methyl Esters (NAMEs).</title>
        <authorList>
            <person name="Voget S."/>
            <person name="Bruns H."/>
            <person name="Wagner-Doebler I."/>
            <person name="Schulz S."/>
            <person name="Daniel R."/>
        </authorList>
    </citation>
    <scope>NUCLEOTIDE SEQUENCE [LARGE SCALE GENOMIC DNA]</scope>
    <source>
        <strain evidence="5">EL-164</strain>
    </source>
</reference>
<evidence type="ECO:0000313" key="5">
    <source>
        <dbReference type="Proteomes" id="UP000037046"/>
    </source>
</evidence>
<dbReference type="RefSeq" id="WP_050661237.1">
    <property type="nucleotide sequence ID" value="NZ_CP118494.1"/>
</dbReference>
<dbReference type="EMBL" id="FOBO01000008">
    <property type="protein sequence ID" value="SEM78892.1"/>
    <property type="molecule type" value="Genomic_DNA"/>
</dbReference>
<evidence type="ECO:0000313" key="6">
    <source>
        <dbReference type="Proteomes" id="UP000182160"/>
    </source>
</evidence>
<dbReference type="Proteomes" id="UP000037046">
    <property type="component" value="Unassembled WGS sequence"/>
</dbReference>
<evidence type="ECO:0000313" key="3">
    <source>
        <dbReference type="EMBL" id="KNX43151.1"/>
    </source>
</evidence>
<accession>A0A0L6CZM7</accession>
<dbReference type="STRING" id="74031.SAMN04488077_10823"/>
<dbReference type="Proteomes" id="UP000182160">
    <property type="component" value="Unassembled WGS sequence"/>
</dbReference>
<dbReference type="EMBL" id="LGVV01000002">
    <property type="protein sequence ID" value="KNX43151.1"/>
    <property type="molecule type" value="Genomic_DNA"/>
</dbReference>
<proteinExistence type="predicted"/>
<dbReference type="PATRIC" id="fig|74031.6.peg.286"/>
<reference evidence="4 6" key="3">
    <citation type="submission" date="2016-10" db="EMBL/GenBank/DDBJ databases">
        <authorList>
            <person name="de Groot N.N."/>
        </authorList>
    </citation>
    <scope>NUCLEOTIDE SEQUENCE [LARGE SCALE GENOMIC DNA]</scope>
    <source>
        <strain evidence="4 6">DSM 11457</strain>
    </source>
</reference>
<evidence type="ECO:0000313" key="4">
    <source>
        <dbReference type="EMBL" id="SEM78892.1"/>
    </source>
</evidence>
<reference evidence="3" key="2">
    <citation type="submission" date="2015-07" db="EMBL/GenBank/DDBJ databases">
        <title>MeaNS - Measles Nucleotide Surveillance Program.</title>
        <authorList>
            <person name="Tran T."/>
            <person name="Druce J."/>
        </authorList>
    </citation>
    <scope>NUCLEOTIDE SEQUENCE</scope>
    <source>
        <strain evidence="3">EL-164</strain>
    </source>
</reference>
<dbReference type="AlphaFoldDB" id="A0A0L6CZM7"/>
<name>A0A0L6CZM7_9RHOB</name>
<organism evidence="3 5">
    <name type="scientific">Roseovarius tolerans</name>
    <dbReference type="NCBI Taxonomy" id="74031"/>
    <lineage>
        <taxon>Bacteria</taxon>
        <taxon>Pseudomonadati</taxon>
        <taxon>Pseudomonadota</taxon>
        <taxon>Alphaproteobacteria</taxon>
        <taxon>Rhodobacterales</taxon>
        <taxon>Roseobacteraceae</taxon>
        <taxon>Roseovarius</taxon>
    </lineage>
</organism>
<sequence length="178" mass="20069">MTRSFARRVRRYLRDEKGTASLEFVMVAPLFFSFMFFSIELGFVTLRATMLERGLDIAVREIRLGTGSAPQHDDIKDIICDNSLIIPDCANKLRLEMVPTDLRNFTQLDPSPDCTDAADESKPLREFTPGGENQLMMLRACAKYTPIYPSQWLGRAVFKDPNGEALIVATSAFVQEPI</sequence>
<gene>
    <name evidence="3" type="ORF">ROTO_02800</name>
    <name evidence="4" type="ORF">SAMN04488077_10823</name>
</gene>
<keyword evidence="5" id="KW-1185">Reference proteome</keyword>
<keyword evidence="1" id="KW-1133">Transmembrane helix</keyword>